<dbReference type="AlphaFoldDB" id="A0A7C9MU20"/>
<accession>A0A7C9MU20</accession>
<keyword evidence="1" id="KW-0732">Signal</keyword>
<feature type="chain" id="PRO_5028974299" evidence="1">
    <location>
        <begin position="24"/>
        <end position="106"/>
    </location>
</feature>
<organism evidence="2 3">
    <name type="scientific">Solidesulfovibrio aerotolerans</name>
    <dbReference type="NCBI Taxonomy" id="295255"/>
    <lineage>
        <taxon>Bacteria</taxon>
        <taxon>Pseudomonadati</taxon>
        <taxon>Thermodesulfobacteriota</taxon>
        <taxon>Desulfovibrionia</taxon>
        <taxon>Desulfovibrionales</taxon>
        <taxon>Desulfovibrionaceae</taxon>
        <taxon>Solidesulfovibrio</taxon>
    </lineage>
</organism>
<keyword evidence="3" id="KW-1185">Reference proteome</keyword>
<name>A0A7C9MU20_9BACT</name>
<gene>
    <name evidence="2" type="ORF">GTA51_04075</name>
</gene>
<dbReference type="EMBL" id="WVUD01000004">
    <property type="protein sequence ID" value="MYL82314.1"/>
    <property type="molecule type" value="Genomic_DNA"/>
</dbReference>
<proteinExistence type="predicted"/>
<protein>
    <submittedName>
        <fullName evidence="2">Uncharacterized protein</fullName>
    </submittedName>
</protein>
<feature type="signal peptide" evidence="1">
    <location>
        <begin position="1"/>
        <end position="23"/>
    </location>
</feature>
<comment type="caution">
    <text evidence="2">The sequence shown here is derived from an EMBL/GenBank/DDBJ whole genome shotgun (WGS) entry which is preliminary data.</text>
</comment>
<evidence type="ECO:0000256" key="1">
    <source>
        <dbReference type="SAM" id="SignalP"/>
    </source>
</evidence>
<dbReference type="OrthoDB" id="5460225at2"/>
<dbReference type="RefSeq" id="WP_160958911.1">
    <property type="nucleotide sequence ID" value="NZ_WVUD01000004.1"/>
</dbReference>
<dbReference type="Proteomes" id="UP000482487">
    <property type="component" value="Unassembled WGS sequence"/>
</dbReference>
<sequence length="106" mass="11163">MPSALRILVSVALLCAVSGVAQAKGGPRCYFVDGYAAAQTRELLAQAQSKIDVNDEAGLTDLRASGQVLMPQGKPAENVQCGADGLCQVTVFGKRLWILKNGLQCQ</sequence>
<reference evidence="2 3" key="1">
    <citation type="submission" date="2020-01" db="EMBL/GenBank/DDBJ databases">
        <title>Genome sequence of Desulfovibrio aerotolerans DSM 16695(T).</title>
        <authorList>
            <person name="Karnachuk O."/>
            <person name="Avakyan M."/>
            <person name="Mardanov A."/>
            <person name="Kadnikov V."/>
            <person name="Ravin N."/>
        </authorList>
    </citation>
    <scope>NUCLEOTIDE SEQUENCE [LARGE SCALE GENOMIC DNA]</scope>
    <source>
        <strain evidence="2 3">DSM 16695</strain>
    </source>
</reference>
<evidence type="ECO:0000313" key="2">
    <source>
        <dbReference type="EMBL" id="MYL82314.1"/>
    </source>
</evidence>
<evidence type="ECO:0000313" key="3">
    <source>
        <dbReference type="Proteomes" id="UP000482487"/>
    </source>
</evidence>